<comment type="caution">
    <text evidence="1">The sequence shown here is derived from an EMBL/GenBank/DDBJ whole genome shotgun (WGS) entry which is preliminary data.</text>
</comment>
<accession>A0A8J5J4K3</accession>
<protein>
    <submittedName>
        <fullName evidence="1">Uncharacterized protein</fullName>
    </submittedName>
</protein>
<dbReference type="EMBL" id="JAENGY010000762">
    <property type="protein sequence ID" value="KAG6957004.1"/>
    <property type="molecule type" value="Genomic_DNA"/>
</dbReference>
<name>A0A8J5J4K3_9STRA</name>
<dbReference type="AlphaFoldDB" id="A0A8J5J4K3"/>
<evidence type="ECO:0000313" key="1">
    <source>
        <dbReference type="EMBL" id="KAG6957004.1"/>
    </source>
</evidence>
<evidence type="ECO:0000313" key="2">
    <source>
        <dbReference type="Proteomes" id="UP000709295"/>
    </source>
</evidence>
<sequence length="85" mass="9847">MPFDRLEWTDRLCQPPSSMWRDGRQLHDDRCGQTTSRASSRCIVHGDLLADVAEGTTSQPARFFRRRVIRQTATGRKRSPHSVRH</sequence>
<proteinExistence type="predicted"/>
<organism evidence="1 2">
    <name type="scientific">Phytophthora aleatoria</name>
    <dbReference type="NCBI Taxonomy" id="2496075"/>
    <lineage>
        <taxon>Eukaryota</taxon>
        <taxon>Sar</taxon>
        <taxon>Stramenopiles</taxon>
        <taxon>Oomycota</taxon>
        <taxon>Peronosporomycetes</taxon>
        <taxon>Peronosporales</taxon>
        <taxon>Peronosporaceae</taxon>
        <taxon>Phytophthora</taxon>
    </lineage>
</organism>
<keyword evidence="2" id="KW-1185">Reference proteome</keyword>
<dbReference type="Proteomes" id="UP000709295">
    <property type="component" value="Unassembled WGS sequence"/>
</dbReference>
<gene>
    <name evidence="1" type="ORF">JG688_00011171</name>
</gene>
<reference evidence="1" key="1">
    <citation type="submission" date="2021-01" db="EMBL/GenBank/DDBJ databases">
        <title>Phytophthora aleatoria, a newly-described species from Pinus radiata is distinct from Phytophthora cactorum isolates based on comparative genomics.</title>
        <authorList>
            <person name="Mcdougal R."/>
            <person name="Panda P."/>
            <person name="Williams N."/>
            <person name="Studholme D.J."/>
        </authorList>
    </citation>
    <scope>NUCLEOTIDE SEQUENCE</scope>
    <source>
        <strain evidence="1">NZFS 4037</strain>
    </source>
</reference>